<evidence type="ECO:0000313" key="2">
    <source>
        <dbReference type="Proteomes" id="UP000198609"/>
    </source>
</evidence>
<reference evidence="2" key="1">
    <citation type="submission" date="2016-10" db="EMBL/GenBank/DDBJ databases">
        <authorList>
            <person name="Varghese N."/>
            <person name="Submissions S."/>
        </authorList>
    </citation>
    <scope>NUCLEOTIDE SEQUENCE [LARGE SCALE GENOMIC DNA]</scope>
    <source>
        <strain evidence="2">DSM 40318</strain>
    </source>
</reference>
<proteinExistence type="predicted"/>
<name>A0A1H4Z7N1_STRMJ</name>
<gene>
    <name evidence="1" type="ORF">SAMN04490356_7644</name>
</gene>
<accession>A0A1H4Z7N1</accession>
<dbReference type="AlphaFoldDB" id="A0A1H4Z7N1"/>
<protein>
    <submittedName>
        <fullName evidence="1">Uncharacterized protein</fullName>
    </submittedName>
</protein>
<organism evidence="1 2">
    <name type="scientific">Streptomyces melanosporofaciens</name>
    <dbReference type="NCBI Taxonomy" id="67327"/>
    <lineage>
        <taxon>Bacteria</taxon>
        <taxon>Bacillati</taxon>
        <taxon>Actinomycetota</taxon>
        <taxon>Actinomycetes</taxon>
        <taxon>Kitasatosporales</taxon>
        <taxon>Streptomycetaceae</taxon>
        <taxon>Streptomyces</taxon>
        <taxon>Streptomyces violaceusniger group</taxon>
    </lineage>
</organism>
<dbReference type="Proteomes" id="UP000198609">
    <property type="component" value="Unassembled WGS sequence"/>
</dbReference>
<sequence>MICARLSGPFRYDRLRADVRGVIQVVPRIRIQGTR</sequence>
<keyword evidence="2" id="KW-1185">Reference proteome</keyword>
<dbReference type="EMBL" id="FNST01000002">
    <property type="protein sequence ID" value="SED25401.1"/>
    <property type="molecule type" value="Genomic_DNA"/>
</dbReference>
<evidence type="ECO:0000313" key="1">
    <source>
        <dbReference type="EMBL" id="SED25401.1"/>
    </source>
</evidence>